<keyword evidence="3" id="KW-1185">Reference proteome</keyword>
<gene>
    <name evidence="2" type="ORF">ACEG43_48080</name>
</gene>
<proteinExistence type="predicted"/>
<evidence type="ECO:0000313" key="3">
    <source>
        <dbReference type="Proteomes" id="UP001571476"/>
    </source>
</evidence>
<comment type="caution">
    <text evidence="2">The sequence shown here is derived from an EMBL/GenBank/DDBJ whole genome shotgun (WGS) entry which is preliminary data.</text>
</comment>
<feature type="region of interest" description="Disordered" evidence="1">
    <location>
        <begin position="120"/>
        <end position="139"/>
    </location>
</feature>
<dbReference type="EMBL" id="JBGOSP010000074">
    <property type="protein sequence ID" value="MFA3843752.1"/>
    <property type="molecule type" value="Genomic_DNA"/>
</dbReference>
<reference evidence="2 3" key="1">
    <citation type="submission" date="2024-08" db="EMBL/GenBank/DDBJ databases">
        <title>Genome sequence of Streptomyces aureus CACIA-1.46HGO.</title>
        <authorList>
            <person name="Evangelista-Martinez Z."/>
        </authorList>
    </citation>
    <scope>NUCLEOTIDE SEQUENCE [LARGE SCALE GENOMIC DNA]</scope>
    <source>
        <strain evidence="2 3">CACIA-1.46HGO</strain>
    </source>
</reference>
<evidence type="ECO:0000256" key="1">
    <source>
        <dbReference type="SAM" id="MobiDB-lite"/>
    </source>
</evidence>
<name>A0ABV4T184_9ACTN</name>
<dbReference type="RefSeq" id="WP_372567544.1">
    <property type="nucleotide sequence ID" value="NZ_JBGOSP010000074.1"/>
</dbReference>
<evidence type="ECO:0000313" key="2">
    <source>
        <dbReference type="EMBL" id="MFA3843752.1"/>
    </source>
</evidence>
<sequence>MSRATGPGFIRALLAFWVLSLSGPRSHGIGYETVGVDRGRGLSQPRNFTGYTAVDRGRGTFFPEPSALPLPVVPAKPTTTRTMTARTLISRRAPAAHRECARTLVPSTRTYSLTCTTWPLPRPPGAPLAHGTHQESSHD</sequence>
<protein>
    <submittedName>
        <fullName evidence="2">Uncharacterized protein</fullName>
    </submittedName>
</protein>
<organism evidence="2 3">
    <name type="scientific">Streptomyces aureus</name>
    <dbReference type="NCBI Taxonomy" id="193461"/>
    <lineage>
        <taxon>Bacteria</taxon>
        <taxon>Bacillati</taxon>
        <taxon>Actinomycetota</taxon>
        <taxon>Actinomycetes</taxon>
        <taxon>Kitasatosporales</taxon>
        <taxon>Streptomycetaceae</taxon>
        <taxon>Streptomyces</taxon>
    </lineage>
</organism>
<accession>A0ABV4T184</accession>
<dbReference type="Proteomes" id="UP001571476">
    <property type="component" value="Unassembled WGS sequence"/>
</dbReference>